<protein>
    <submittedName>
        <fullName evidence="3">Metallophosphoesterase</fullName>
    </submittedName>
</protein>
<dbReference type="STRING" id="391625.PPSIR1_20194"/>
<dbReference type="Proteomes" id="UP000005801">
    <property type="component" value="Unassembled WGS sequence"/>
</dbReference>
<dbReference type="InterPro" id="IPR029052">
    <property type="entry name" value="Metallo-depent_PP-like"/>
</dbReference>
<dbReference type="AlphaFoldDB" id="A6G215"/>
<reference evidence="3 4" key="1">
    <citation type="submission" date="2007-06" db="EMBL/GenBank/DDBJ databases">
        <authorList>
            <person name="Shimkets L."/>
            <person name="Ferriera S."/>
            <person name="Johnson J."/>
            <person name="Kravitz S."/>
            <person name="Beeson K."/>
            <person name="Sutton G."/>
            <person name="Rogers Y.-H."/>
            <person name="Friedman R."/>
            <person name="Frazier M."/>
            <person name="Venter J.C."/>
        </authorList>
    </citation>
    <scope>NUCLEOTIDE SEQUENCE [LARGE SCALE GENOMIC DNA]</scope>
    <source>
        <strain evidence="3 4">SIR-1</strain>
    </source>
</reference>
<evidence type="ECO:0000313" key="4">
    <source>
        <dbReference type="Proteomes" id="UP000005801"/>
    </source>
</evidence>
<dbReference type="PANTHER" id="PTHR46546">
    <property type="entry name" value="SHEWANELLA-LIKE PROTEIN PHOSPHATASE 1"/>
    <property type="match status" value="1"/>
</dbReference>
<dbReference type="eggNOG" id="COG0639">
    <property type="taxonomic scope" value="Bacteria"/>
</dbReference>
<evidence type="ECO:0000256" key="1">
    <source>
        <dbReference type="SAM" id="MobiDB-lite"/>
    </source>
</evidence>
<dbReference type="Gene3D" id="3.60.21.10">
    <property type="match status" value="1"/>
</dbReference>
<keyword evidence="4" id="KW-1185">Reference proteome</keyword>
<dbReference type="GO" id="GO:0016787">
    <property type="term" value="F:hydrolase activity"/>
    <property type="evidence" value="ECO:0007669"/>
    <property type="project" value="InterPro"/>
</dbReference>
<comment type="caution">
    <text evidence="3">The sequence shown here is derived from an EMBL/GenBank/DDBJ whole genome shotgun (WGS) entry which is preliminary data.</text>
</comment>
<evidence type="ECO:0000313" key="3">
    <source>
        <dbReference type="EMBL" id="EDM79984.1"/>
    </source>
</evidence>
<dbReference type="InterPro" id="IPR004843">
    <property type="entry name" value="Calcineurin-like_PHP"/>
</dbReference>
<feature type="compositionally biased region" description="Acidic residues" evidence="1">
    <location>
        <begin position="19"/>
        <end position="44"/>
    </location>
</feature>
<dbReference type="PANTHER" id="PTHR46546:SF4">
    <property type="entry name" value="SHEWANELLA-LIKE PROTEIN PHOSPHATASE 1"/>
    <property type="match status" value="1"/>
</dbReference>
<gene>
    <name evidence="3" type="ORF">PPSIR1_20194</name>
</gene>
<organism evidence="3 4">
    <name type="scientific">Plesiocystis pacifica SIR-1</name>
    <dbReference type="NCBI Taxonomy" id="391625"/>
    <lineage>
        <taxon>Bacteria</taxon>
        <taxon>Pseudomonadati</taxon>
        <taxon>Myxococcota</taxon>
        <taxon>Polyangia</taxon>
        <taxon>Nannocystales</taxon>
        <taxon>Nannocystaceae</taxon>
        <taxon>Plesiocystis</taxon>
    </lineage>
</organism>
<evidence type="ECO:0000259" key="2">
    <source>
        <dbReference type="Pfam" id="PF00149"/>
    </source>
</evidence>
<proteinExistence type="predicted"/>
<feature type="region of interest" description="Disordered" evidence="1">
    <location>
        <begin position="14"/>
        <end position="57"/>
    </location>
</feature>
<name>A6G215_9BACT</name>
<dbReference type="Pfam" id="PF00149">
    <property type="entry name" value="Metallophos"/>
    <property type="match status" value="1"/>
</dbReference>
<accession>A6G215</accession>
<dbReference type="EMBL" id="ABCS01000014">
    <property type="protein sequence ID" value="EDM79984.1"/>
    <property type="molecule type" value="Genomic_DNA"/>
</dbReference>
<sequence>MALLLSGSCFGAAGCGAEPGDDGGDEGDSQADTGSDEDAEEAGETGEPPPGAIEDGRGVYPDVPHIIAFGDVHGDFVAMAEVLLGAGIVDDEGHWIAGETWVVQVGDQLDRGYQEEEIMNLFEQLRVEAAEAGGRFLALNGNHEIMQAEGRMDYVFDLEAFGGLEARVEAFAPGGEWALVLAKRNVIVKVGRTVFVHGGALPEHAALGIENMNDAAKAWLVGDVPTQPAHIDGSGSIVWDRTYSDDDPDEIVDNRCELLTAALAAMDADRIVVAHTIQPGINAICDDRAWRIDTGMADYYGGPIEALEITGDVASVIQME</sequence>
<dbReference type="SUPFAM" id="SSF56300">
    <property type="entry name" value="Metallo-dependent phosphatases"/>
    <property type="match status" value="1"/>
</dbReference>
<feature type="domain" description="Calcineurin-like phosphoesterase" evidence="2">
    <location>
        <begin position="65"/>
        <end position="277"/>
    </location>
</feature>